<dbReference type="InterPro" id="IPR036770">
    <property type="entry name" value="Ankyrin_rpt-contain_sf"/>
</dbReference>
<dbReference type="HOGENOM" id="CLU_098592_0_0_11"/>
<proteinExistence type="predicted"/>
<dbReference type="OrthoDB" id="2826662at2"/>
<dbReference type="PANTHER" id="PTHR46224:SF6">
    <property type="entry name" value="ANKYRIN REPEAT FAMILY PROTEIN"/>
    <property type="match status" value="1"/>
</dbReference>
<keyword evidence="1" id="KW-0040">ANK repeat</keyword>
<dbReference type="InterPro" id="IPR051616">
    <property type="entry name" value="Cul2-RING_E3_ligase_SR"/>
</dbReference>
<evidence type="ECO:0000313" key="3">
    <source>
        <dbReference type="Proteomes" id="UP000002484"/>
    </source>
</evidence>
<name>E3J0D1_PSEI1</name>
<dbReference type="SMART" id="SM00248">
    <property type="entry name" value="ANK"/>
    <property type="match status" value="3"/>
</dbReference>
<organism evidence="2 3">
    <name type="scientific">Pseudofrankia inefficax (strain DSM 45817 / CECT 9037 / DDB 130130 / EuI1c)</name>
    <name type="common">Frankia inefficax</name>
    <dbReference type="NCBI Taxonomy" id="298654"/>
    <lineage>
        <taxon>Bacteria</taxon>
        <taxon>Bacillati</taxon>
        <taxon>Actinomycetota</taxon>
        <taxon>Actinomycetes</taxon>
        <taxon>Frankiales</taxon>
        <taxon>Frankiaceae</taxon>
        <taxon>Pseudofrankia</taxon>
    </lineage>
</organism>
<dbReference type="EMBL" id="CP002299">
    <property type="protein sequence ID" value="ADP81560.1"/>
    <property type="molecule type" value="Genomic_DNA"/>
</dbReference>
<sequence length="248" mass="25628">MTQEPTGRLIPGDDPAAVDLVLAVRGGDAATVSRLLADDPGLASVRIGARAGTRTALHVVTDWPGYFPSGPHIARLLLAAGADPNARTTGRGPGETPLHWAASSDDVDVAVALIDGGADLDAADGSIGTPLANAVGYGCWHVARLVVARGARVAEPWQAAALGILDRLDELLGDQPDPDEVSKAFWHACSGGQRRAADYLLARGADLQWVPPYAEGTPLDAAGGLDTQRENVVTWLREKGARPASSGA</sequence>
<dbReference type="SUPFAM" id="SSF48403">
    <property type="entry name" value="Ankyrin repeat"/>
    <property type="match status" value="1"/>
</dbReference>
<feature type="repeat" description="ANK" evidence="1">
    <location>
        <begin position="93"/>
        <end position="125"/>
    </location>
</feature>
<dbReference type="RefSeq" id="WP_013424678.1">
    <property type="nucleotide sequence ID" value="NC_014666.1"/>
</dbReference>
<dbReference type="PROSITE" id="PS50088">
    <property type="entry name" value="ANK_REPEAT"/>
    <property type="match status" value="1"/>
</dbReference>
<dbReference type="InterPro" id="IPR002110">
    <property type="entry name" value="Ankyrin_rpt"/>
</dbReference>
<dbReference type="STRING" id="298654.FraEuI1c_3553"/>
<dbReference type="KEGG" id="fri:FraEuI1c_3553"/>
<evidence type="ECO:0000256" key="1">
    <source>
        <dbReference type="PROSITE-ProRule" id="PRU00023"/>
    </source>
</evidence>
<protein>
    <submittedName>
        <fullName evidence="2">Ankyrin</fullName>
    </submittedName>
</protein>
<dbReference type="Proteomes" id="UP000002484">
    <property type="component" value="Chromosome"/>
</dbReference>
<dbReference type="eggNOG" id="COG0666">
    <property type="taxonomic scope" value="Bacteria"/>
</dbReference>
<accession>E3J0D1</accession>
<dbReference type="Pfam" id="PF12796">
    <property type="entry name" value="Ank_2"/>
    <property type="match status" value="1"/>
</dbReference>
<dbReference type="AlphaFoldDB" id="E3J0D1"/>
<evidence type="ECO:0000313" key="2">
    <source>
        <dbReference type="EMBL" id="ADP81560.1"/>
    </source>
</evidence>
<reference evidence="2 3" key="1">
    <citation type="submission" date="2010-10" db="EMBL/GenBank/DDBJ databases">
        <title>Complete sequence of Frankia sp. EuI1c.</title>
        <authorList>
            <consortium name="US DOE Joint Genome Institute"/>
            <person name="Lucas S."/>
            <person name="Copeland A."/>
            <person name="Lapidus A."/>
            <person name="Cheng J.-F."/>
            <person name="Bruce D."/>
            <person name="Goodwin L."/>
            <person name="Pitluck S."/>
            <person name="Chertkov O."/>
            <person name="Detter J.C."/>
            <person name="Han C."/>
            <person name="Tapia R."/>
            <person name="Land M."/>
            <person name="Hauser L."/>
            <person name="Jeffries C."/>
            <person name="Kyrpides N."/>
            <person name="Ivanova N."/>
            <person name="Mikhailova N."/>
            <person name="Beauchemin N."/>
            <person name="Sen A."/>
            <person name="Sur S.A."/>
            <person name="Gtari M."/>
            <person name="Wall L."/>
            <person name="Tisa L."/>
            <person name="Woyke T."/>
        </authorList>
    </citation>
    <scope>NUCLEOTIDE SEQUENCE [LARGE SCALE GENOMIC DNA]</scope>
    <source>
        <strain evidence="3">DSM 45817 / CECT 9037 / EuI1c</strain>
    </source>
</reference>
<dbReference type="InParanoid" id="E3J0D1"/>
<gene>
    <name evidence="2" type="ordered locus">FraEuI1c_3553</name>
</gene>
<dbReference type="PANTHER" id="PTHR46224">
    <property type="entry name" value="ANKYRIN REPEAT FAMILY PROTEIN"/>
    <property type="match status" value="1"/>
</dbReference>
<keyword evidence="3" id="KW-1185">Reference proteome</keyword>
<dbReference type="PROSITE" id="PS50297">
    <property type="entry name" value="ANK_REP_REGION"/>
    <property type="match status" value="1"/>
</dbReference>
<dbReference type="Gene3D" id="1.25.40.20">
    <property type="entry name" value="Ankyrin repeat-containing domain"/>
    <property type="match status" value="2"/>
</dbReference>